<feature type="region of interest" description="Disordered" evidence="1">
    <location>
        <begin position="466"/>
        <end position="532"/>
    </location>
</feature>
<name>A0A835BLS5_9POAL</name>
<sequence>MVRRCALIDQLLYDSGTFWSKVQTPNKCVLNGFFTEWRPKPHRSTDATTSVTATNNTCALRVRGRQPRKQPEIFLSSSSRTPRSSFSTASIEPIEPARNPRAAEAAENAPARLGSPRPDPNPAAAPSACAGDLGSLADPPAHCGRLQGAAGVDDESADASTTPAHAPPPRLARAPMDARGIAALVVLLLASSLLSCPASGSGRRSLEGDKPSSGEDAPAPAVSAGGSPKHDSSKEPGQSSATGQEAEGHRHQNSPPPAASPLKDTTDSHKASPPPGGPGPNGGTNPEDTGSQAKEETDKMKEVMEQCGASYKCSAGKEFSACLQVSDKAPVGSFVIVHNEGQNEINVTVKGLSNTNIDKQSLHLTKGTFGQIKIKHINLDGWNITLSGGNENCSIHGKQSVEKQSVFDLQQQLQMFADALRLNPMYGASFFVFTVVLVGIVCVCCKFTKRRGSNGVPYQQLEMGSQAPNSAVVDNTTSTTDGWEDGWDDDWDDEEAPARPSDKKPTSSVSANGLSLRSQTNSKDGWDVDWDD</sequence>
<protein>
    <recommendedName>
        <fullName evidence="3">DUF7356 domain-containing protein</fullName>
    </recommendedName>
</protein>
<organism evidence="4 5">
    <name type="scientific">Digitaria exilis</name>
    <dbReference type="NCBI Taxonomy" id="1010633"/>
    <lineage>
        <taxon>Eukaryota</taxon>
        <taxon>Viridiplantae</taxon>
        <taxon>Streptophyta</taxon>
        <taxon>Embryophyta</taxon>
        <taxon>Tracheophyta</taxon>
        <taxon>Spermatophyta</taxon>
        <taxon>Magnoliopsida</taxon>
        <taxon>Liliopsida</taxon>
        <taxon>Poales</taxon>
        <taxon>Poaceae</taxon>
        <taxon>PACMAD clade</taxon>
        <taxon>Panicoideae</taxon>
        <taxon>Panicodae</taxon>
        <taxon>Paniceae</taxon>
        <taxon>Anthephorinae</taxon>
        <taxon>Digitaria</taxon>
    </lineage>
</organism>
<evidence type="ECO:0000256" key="1">
    <source>
        <dbReference type="SAM" id="MobiDB-lite"/>
    </source>
</evidence>
<keyword evidence="2" id="KW-1133">Transmembrane helix</keyword>
<feature type="compositionally biased region" description="Basic and acidic residues" evidence="1">
    <location>
        <begin position="204"/>
        <end position="213"/>
    </location>
</feature>
<evidence type="ECO:0000313" key="4">
    <source>
        <dbReference type="EMBL" id="KAF8703743.1"/>
    </source>
</evidence>
<keyword evidence="5" id="KW-1185">Reference proteome</keyword>
<feature type="compositionally biased region" description="Acidic residues" evidence="1">
    <location>
        <begin position="482"/>
        <end position="495"/>
    </location>
</feature>
<evidence type="ECO:0000313" key="5">
    <source>
        <dbReference type="Proteomes" id="UP000636709"/>
    </source>
</evidence>
<feature type="compositionally biased region" description="Polar residues" evidence="1">
    <location>
        <begin position="466"/>
        <end position="480"/>
    </location>
</feature>
<feature type="compositionally biased region" description="Polar residues" evidence="1">
    <location>
        <begin position="506"/>
        <end position="523"/>
    </location>
</feature>
<keyword evidence="2" id="KW-0812">Transmembrane</keyword>
<dbReference type="EMBL" id="JACEFO010001777">
    <property type="protein sequence ID" value="KAF8703743.1"/>
    <property type="molecule type" value="Genomic_DNA"/>
</dbReference>
<comment type="caution">
    <text evidence="4">The sequence shown here is derived from an EMBL/GenBank/DDBJ whole genome shotgun (WGS) entry which is preliminary data.</text>
</comment>
<feature type="domain" description="DUF7356" evidence="3">
    <location>
        <begin position="299"/>
        <end position="400"/>
    </location>
</feature>
<feature type="compositionally biased region" description="Low complexity" evidence="1">
    <location>
        <begin position="217"/>
        <end position="227"/>
    </location>
</feature>
<accession>A0A835BLS5</accession>
<evidence type="ECO:0000259" key="3">
    <source>
        <dbReference type="Pfam" id="PF24053"/>
    </source>
</evidence>
<keyword evidence="2" id="KW-0472">Membrane</keyword>
<dbReference type="PANTHER" id="PTHR34200">
    <property type="entry name" value="DENTIN SIALOPHOSPHOPROTEIN-LIKE ISOFORM X1"/>
    <property type="match status" value="1"/>
</dbReference>
<feature type="transmembrane region" description="Helical" evidence="2">
    <location>
        <begin position="425"/>
        <end position="445"/>
    </location>
</feature>
<reference evidence="4" key="1">
    <citation type="submission" date="2020-07" db="EMBL/GenBank/DDBJ databases">
        <title>Genome sequence and genetic diversity analysis of an under-domesticated orphan crop, white fonio (Digitaria exilis).</title>
        <authorList>
            <person name="Bennetzen J.L."/>
            <person name="Chen S."/>
            <person name="Ma X."/>
            <person name="Wang X."/>
            <person name="Yssel A.E.J."/>
            <person name="Chaluvadi S.R."/>
            <person name="Johnson M."/>
            <person name="Gangashetty P."/>
            <person name="Hamidou F."/>
            <person name="Sanogo M.D."/>
            <person name="Zwaenepoel A."/>
            <person name="Wallace J."/>
            <person name="Van De Peer Y."/>
            <person name="Van Deynze A."/>
        </authorList>
    </citation>
    <scope>NUCLEOTIDE SEQUENCE</scope>
    <source>
        <tissue evidence="4">Leaves</tissue>
    </source>
</reference>
<dbReference type="Proteomes" id="UP000636709">
    <property type="component" value="Unassembled WGS sequence"/>
</dbReference>
<dbReference type="AlphaFoldDB" id="A0A835BLS5"/>
<feature type="compositionally biased region" description="Basic and acidic residues" evidence="1">
    <location>
        <begin position="496"/>
        <end position="505"/>
    </location>
</feature>
<dbReference type="InterPro" id="IPR055780">
    <property type="entry name" value="DUF7356"/>
</dbReference>
<feature type="region of interest" description="Disordered" evidence="1">
    <location>
        <begin position="197"/>
        <end position="301"/>
    </location>
</feature>
<proteinExistence type="predicted"/>
<feature type="region of interest" description="Disordered" evidence="1">
    <location>
        <begin position="63"/>
        <end position="172"/>
    </location>
</feature>
<feature type="compositionally biased region" description="Low complexity" evidence="1">
    <location>
        <begin position="76"/>
        <end position="112"/>
    </location>
</feature>
<gene>
    <name evidence="4" type="ORF">HU200_031830</name>
</gene>
<dbReference type="OrthoDB" id="785602at2759"/>
<evidence type="ECO:0000256" key="2">
    <source>
        <dbReference type="SAM" id="Phobius"/>
    </source>
</evidence>
<dbReference type="PANTHER" id="PTHR34200:SF2">
    <property type="entry name" value="TRANSMEMBRANE PROTEIN"/>
    <property type="match status" value="1"/>
</dbReference>
<dbReference type="Pfam" id="PF24053">
    <property type="entry name" value="DUF7356"/>
    <property type="match status" value="1"/>
</dbReference>